<dbReference type="PANTHER" id="PTHR12838:SF0">
    <property type="entry name" value="U3 SMALL NUCLEOLAR RNA-ASSOCIATED PROTEIN 11-RELATED"/>
    <property type="match status" value="1"/>
</dbReference>
<dbReference type="KEGG" id="cre:CHLRE_13g573050v5"/>
<dbReference type="STRING" id="3055.A0A2K3CZX9"/>
<sequence>MTALANAIKRKTHKERAQPAARKKYGLLEKHKDYVQRARNFHKKEKTLQALKRKAEERNPDEFYFAMEKARTKDGVHEGRLTQANKYSQEELALMRSQDVKYLSMKATSDANKAQRLKESLHFIGVTNTSVSAAATAAVAAKPGKKGAAAAASAAAAAPGPQPQRHTVFVDSAQEAREFDAAKYFDTPAELLDRTFNRPRKEQLADRGAVTGAKSLKGVEKRKYAAYKELEQRTQRGGKVGKLAQHLAYEKTVAHAKGRKRKLGAKELAAAGLDPEAAGKVFVWKRERKR</sequence>
<name>A0A2K3CZX9_CHLRE</name>
<comment type="function">
    <text evidence="5">Involved in nucleolar processing of pre-18S ribosomal RNA.</text>
</comment>
<proteinExistence type="inferred from homology"/>
<evidence type="ECO:0000256" key="4">
    <source>
        <dbReference type="ARBA" id="ARBA00023242"/>
    </source>
</evidence>
<dbReference type="Pfam" id="PF03998">
    <property type="entry name" value="Utp11"/>
    <property type="match status" value="1"/>
</dbReference>
<dbReference type="FunCoup" id="A0A2K3CZX9">
    <property type="interactions" value="1678"/>
</dbReference>
<feature type="region of interest" description="Disordered" evidence="6">
    <location>
        <begin position="1"/>
        <end position="20"/>
    </location>
</feature>
<dbReference type="EMBL" id="CM008974">
    <property type="protein sequence ID" value="PNW73799.1"/>
    <property type="molecule type" value="Genomic_DNA"/>
</dbReference>
<dbReference type="OrthoDB" id="29058at2759"/>
<evidence type="ECO:0000256" key="5">
    <source>
        <dbReference type="PIRNR" id="PIRNR015952"/>
    </source>
</evidence>
<evidence type="ECO:0000256" key="3">
    <source>
        <dbReference type="ARBA" id="ARBA00022552"/>
    </source>
</evidence>
<dbReference type="GO" id="GO:0005730">
    <property type="term" value="C:nucleolus"/>
    <property type="evidence" value="ECO:0000318"/>
    <property type="project" value="GO_Central"/>
</dbReference>
<comment type="similarity">
    <text evidence="2 5">Belongs to the UTP11 family.</text>
</comment>
<comment type="subunit">
    <text evidence="5">Component of the ribosomal small subunit (SSU) processome.</text>
</comment>
<keyword evidence="3 5" id="KW-0698">rRNA processing</keyword>
<reference evidence="7 8" key="1">
    <citation type="journal article" date="2007" name="Science">
        <title>The Chlamydomonas genome reveals the evolution of key animal and plant functions.</title>
        <authorList>
            <person name="Merchant S.S."/>
            <person name="Prochnik S.E."/>
            <person name="Vallon O."/>
            <person name="Harris E.H."/>
            <person name="Karpowicz S.J."/>
            <person name="Witman G.B."/>
            <person name="Terry A."/>
            <person name="Salamov A."/>
            <person name="Fritz-Laylin L.K."/>
            <person name="Marechal-Drouard L."/>
            <person name="Marshall W.F."/>
            <person name="Qu L.H."/>
            <person name="Nelson D.R."/>
            <person name="Sanderfoot A.A."/>
            <person name="Spalding M.H."/>
            <person name="Kapitonov V.V."/>
            <person name="Ren Q."/>
            <person name="Ferris P."/>
            <person name="Lindquist E."/>
            <person name="Shapiro H."/>
            <person name="Lucas S.M."/>
            <person name="Grimwood J."/>
            <person name="Schmutz J."/>
            <person name="Cardol P."/>
            <person name="Cerutti H."/>
            <person name="Chanfreau G."/>
            <person name="Chen C.L."/>
            <person name="Cognat V."/>
            <person name="Croft M.T."/>
            <person name="Dent R."/>
            <person name="Dutcher S."/>
            <person name="Fernandez E."/>
            <person name="Fukuzawa H."/>
            <person name="Gonzalez-Ballester D."/>
            <person name="Gonzalez-Halphen D."/>
            <person name="Hallmann A."/>
            <person name="Hanikenne M."/>
            <person name="Hippler M."/>
            <person name="Inwood W."/>
            <person name="Jabbari K."/>
            <person name="Kalanon M."/>
            <person name="Kuras R."/>
            <person name="Lefebvre P.A."/>
            <person name="Lemaire S.D."/>
            <person name="Lobanov A.V."/>
            <person name="Lohr M."/>
            <person name="Manuell A."/>
            <person name="Meier I."/>
            <person name="Mets L."/>
            <person name="Mittag M."/>
            <person name="Mittelmeier T."/>
            <person name="Moroney J.V."/>
            <person name="Moseley J."/>
            <person name="Napoli C."/>
            <person name="Nedelcu A.M."/>
            <person name="Niyogi K."/>
            <person name="Novoselov S.V."/>
            <person name="Paulsen I.T."/>
            <person name="Pazour G."/>
            <person name="Purton S."/>
            <person name="Ral J.P."/>
            <person name="Riano-Pachon D.M."/>
            <person name="Riekhof W."/>
            <person name="Rymarquis L."/>
            <person name="Schroda M."/>
            <person name="Stern D."/>
            <person name="Umen J."/>
            <person name="Willows R."/>
            <person name="Wilson N."/>
            <person name="Zimmer S.L."/>
            <person name="Allmer J."/>
            <person name="Balk J."/>
            <person name="Bisova K."/>
            <person name="Chen C.J."/>
            <person name="Elias M."/>
            <person name="Gendler K."/>
            <person name="Hauser C."/>
            <person name="Lamb M.R."/>
            <person name="Ledford H."/>
            <person name="Long J.C."/>
            <person name="Minagawa J."/>
            <person name="Page M.D."/>
            <person name="Pan J."/>
            <person name="Pootakham W."/>
            <person name="Roje S."/>
            <person name="Rose A."/>
            <person name="Stahlberg E."/>
            <person name="Terauchi A.M."/>
            <person name="Yang P."/>
            <person name="Ball S."/>
            <person name="Bowler C."/>
            <person name="Dieckmann C.L."/>
            <person name="Gladyshev V.N."/>
            <person name="Green P."/>
            <person name="Jorgensen R."/>
            <person name="Mayfield S."/>
            <person name="Mueller-Roeber B."/>
            <person name="Rajamani S."/>
            <person name="Sayre R.T."/>
            <person name="Brokstein P."/>
            <person name="Dubchak I."/>
            <person name="Goodstein D."/>
            <person name="Hornick L."/>
            <person name="Huang Y.W."/>
            <person name="Jhaveri J."/>
            <person name="Luo Y."/>
            <person name="Martinez D."/>
            <person name="Ngau W.C."/>
            <person name="Otillar B."/>
            <person name="Poliakov A."/>
            <person name="Porter A."/>
            <person name="Szajkowski L."/>
            <person name="Werner G."/>
            <person name="Zhou K."/>
            <person name="Grigoriev I.V."/>
            <person name="Rokhsar D.S."/>
            <person name="Grossman A.R."/>
        </authorList>
    </citation>
    <scope>NUCLEOTIDE SEQUENCE [LARGE SCALE GENOMIC DNA]</scope>
    <source>
        <strain evidence="8">CC-503</strain>
    </source>
</reference>
<dbReference type="Proteomes" id="UP000006906">
    <property type="component" value="Chromosome 13"/>
</dbReference>
<dbReference type="OMA" id="ERSQPKW"/>
<dbReference type="AlphaFoldDB" id="A0A2K3CZX9"/>
<dbReference type="InParanoid" id="A0A2K3CZX9"/>
<evidence type="ECO:0000313" key="8">
    <source>
        <dbReference type="Proteomes" id="UP000006906"/>
    </source>
</evidence>
<gene>
    <name evidence="7" type="ORF">CHLRE_13g573050v5</name>
</gene>
<accession>A0A2K3CZX9</accession>
<dbReference type="Gramene" id="PNW73799">
    <property type="protein sequence ID" value="PNW73799"/>
    <property type="gene ID" value="CHLRE_13g573050v5"/>
</dbReference>
<dbReference type="PIRSF" id="PIRSF015952">
    <property type="entry name" value="U3snoRNP11"/>
    <property type="match status" value="1"/>
</dbReference>
<evidence type="ECO:0000313" key="7">
    <source>
        <dbReference type="EMBL" id="PNW73799.1"/>
    </source>
</evidence>
<dbReference type="RefSeq" id="XP_042917383.1">
    <property type="nucleotide sequence ID" value="XM_043069408.1"/>
</dbReference>
<keyword evidence="8" id="KW-1185">Reference proteome</keyword>
<keyword evidence="4 5" id="KW-0539">Nucleus</keyword>
<protein>
    <recommendedName>
        <fullName evidence="5">U3 small nucleolar RNA-associated protein 11</fullName>
        <shortName evidence="5">U3 snoRNA-associated protein 11</shortName>
    </recommendedName>
</protein>
<evidence type="ECO:0000256" key="6">
    <source>
        <dbReference type="SAM" id="MobiDB-lite"/>
    </source>
</evidence>
<dbReference type="GO" id="GO:0032040">
    <property type="term" value="C:small-subunit processome"/>
    <property type="evidence" value="ECO:0000318"/>
    <property type="project" value="GO_Central"/>
</dbReference>
<dbReference type="InterPro" id="IPR007144">
    <property type="entry name" value="SSU_processome_Utp11"/>
</dbReference>
<evidence type="ECO:0000256" key="2">
    <source>
        <dbReference type="ARBA" id="ARBA00008105"/>
    </source>
</evidence>
<comment type="subcellular location">
    <subcellularLocation>
        <location evidence="1 5">Nucleus</location>
        <location evidence="1 5">Nucleolus</location>
    </subcellularLocation>
</comment>
<dbReference type="GeneID" id="5719177"/>
<dbReference type="PANTHER" id="PTHR12838">
    <property type="entry name" value="U3 SMALL NUCLEOLAR RNA-ASSOCIATED PROTEIN 11"/>
    <property type="match status" value="1"/>
</dbReference>
<dbReference type="ExpressionAtlas" id="A0A2K3CZX9">
    <property type="expression patterns" value="baseline"/>
</dbReference>
<dbReference type="GO" id="GO:0006364">
    <property type="term" value="P:rRNA processing"/>
    <property type="evidence" value="ECO:0007669"/>
    <property type="project" value="UniProtKB-UniRule"/>
</dbReference>
<organism evidence="7 8">
    <name type="scientific">Chlamydomonas reinhardtii</name>
    <name type="common">Chlamydomonas smithii</name>
    <dbReference type="NCBI Taxonomy" id="3055"/>
    <lineage>
        <taxon>Eukaryota</taxon>
        <taxon>Viridiplantae</taxon>
        <taxon>Chlorophyta</taxon>
        <taxon>core chlorophytes</taxon>
        <taxon>Chlorophyceae</taxon>
        <taxon>CS clade</taxon>
        <taxon>Chlamydomonadales</taxon>
        <taxon>Chlamydomonadaceae</taxon>
        <taxon>Chlamydomonas</taxon>
    </lineage>
</organism>
<evidence type="ECO:0000256" key="1">
    <source>
        <dbReference type="ARBA" id="ARBA00004604"/>
    </source>
</evidence>